<proteinExistence type="predicted"/>
<evidence type="ECO:0000313" key="1">
    <source>
        <dbReference type="EnsemblMetazoa" id="CLYHEMP016996.1"/>
    </source>
</evidence>
<dbReference type="OrthoDB" id="5989785at2759"/>
<accession>A0A7M5X4Z8</accession>
<keyword evidence="2" id="KW-1185">Reference proteome</keyword>
<dbReference type="Proteomes" id="UP000594262">
    <property type="component" value="Unplaced"/>
</dbReference>
<dbReference type="InterPro" id="IPR008042">
    <property type="entry name" value="Retrotrans_Pao"/>
</dbReference>
<evidence type="ECO:0000313" key="2">
    <source>
        <dbReference type="Proteomes" id="UP000594262"/>
    </source>
</evidence>
<protein>
    <submittedName>
        <fullName evidence="1">Uncharacterized protein</fullName>
    </submittedName>
</protein>
<dbReference type="AlphaFoldDB" id="A0A7M5X4Z8"/>
<dbReference type="Pfam" id="PF05380">
    <property type="entry name" value="Peptidase_A17"/>
    <property type="match status" value="1"/>
</dbReference>
<reference evidence="1" key="1">
    <citation type="submission" date="2021-01" db="UniProtKB">
        <authorList>
            <consortium name="EnsemblMetazoa"/>
        </authorList>
    </citation>
    <scope>IDENTIFICATION</scope>
</reference>
<name>A0A7M5X4Z8_9CNID</name>
<dbReference type="EnsemblMetazoa" id="CLYHEMT016996.1">
    <property type="protein sequence ID" value="CLYHEMP016996.1"/>
    <property type="gene ID" value="CLYHEMG016996"/>
</dbReference>
<dbReference type="PANTHER" id="PTHR47331">
    <property type="entry name" value="PHD-TYPE DOMAIN-CONTAINING PROTEIN"/>
    <property type="match status" value="1"/>
</dbReference>
<organism evidence="1 2">
    <name type="scientific">Clytia hemisphaerica</name>
    <dbReference type="NCBI Taxonomy" id="252671"/>
    <lineage>
        <taxon>Eukaryota</taxon>
        <taxon>Metazoa</taxon>
        <taxon>Cnidaria</taxon>
        <taxon>Hydrozoa</taxon>
        <taxon>Hydroidolina</taxon>
        <taxon>Leptothecata</taxon>
        <taxon>Obeliida</taxon>
        <taxon>Clytiidae</taxon>
        <taxon>Clytia</taxon>
    </lineage>
</organism>
<sequence>DSFLEKGRTITLTKRTILSLAASIYDPSGILTPITARVKTIFQLVCKVKCGWDDKVPPDIACALYGFLDALESVKIVQIDRFAFVSCNSDTLRVELHGFCDSSEILYCSVVYLRVISETGISVFFLTSKSKVAPLKKVTIPRLELLSCVLLSDLLNNVRSALSGRISVDATRCWSDSKVALCWIKGNRKTWKPWVENRVVSARKVVQKVFLRLTNLTMTSA</sequence>